<evidence type="ECO:0000256" key="1">
    <source>
        <dbReference type="SAM" id="MobiDB-lite"/>
    </source>
</evidence>
<reference evidence="2" key="1">
    <citation type="submission" date="2014-09" db="EMBL/GenBank/DDBJ databases">
        <authorList>
            <person name="Magalhaes I.L.F."/>
            <person name="Oliveira U."/>
            <person name="Santos F.R."/>
            <person name="Vidigal T.H.D.A."/>
            <person name="Brescovit A.D."/>
            <person name="Santos A.J."/>
        </authorList>
    </citation>
    <scope>NUCLEOTIDE SEQUENCE</scope>
    <source>
        <tissue evidence="2">Shoot tissue taken approximately 20 cm above the soil surface</tissue>
    </source>
</reference>
<protein>
    <submittedName>
        <fullName evidence="2">Uncharacterized protein</fullName>
    </submittedName>
</protein>
<feature type="compositionally biased region" description="Basic residues" evidence="1">
    <location>
        <begin position="9"/>
        <end position="18"/>
    </location>
</feature>
<sequence>MCRLEQRKPKGKVKNHHQEKKEWMKHWGADPRETPHENLQWGCHRGSNPKVD</sequence>
<accession>A0A0A9CSA2</accession>
<reference evidence="2" key="2">
    <citation type="journal article" date="2015" name="Data Brief">
        <title>Shoot transcriptome of the giant reed, Arundo donax.</title>
        <authorList>
            <person name="Barrero R.A."/>
            <person name="Guerrero F.D."/>
            <person name="Moolhuijzen P."/>
            <person name="Goolsby J.A."/>
            <person name="Tidwell J."/>
            <person name="Bellgard S.E."/>
            <person name="Bellgard M.I."/>
        </authorList>
    </citation>
    <scope>NUCLEOTIDE SEQUENCE</scope>
    <source>
        <tissue evidence="2">Shoot tissue taken approximately 20 cm above the soil surface</tissue>
    </source>
</reference>
<evidence type="ECO:0000313" key="2">
    <source>
        <dbReference type="EMBL" id="JAD78471.1"/>
    </source>
</evidence>
<feature type="compositionally biased region" description="Basic and acidic residues" evidence="1">
    <location>
        <begin position="19"/>
        <end position="36"/>
    </location>
</feature>
<organism evidence="2">
    <name type="scientific">Arundo donax</name>
    <name type="common">Giant reed</name>
    <name type="synonym">Donax arundinaceus</name>
    <dbReference type="NCBI Taxonomy" id="35708"/>
    <lineage>
        <taxon>Eukaryota</taxon>
        <taxon>Viridiplantae</taxon>
        <taxon>Streptophyta</taxon>
        <taxon>Embryophyta</taxon>
        <taxon>Tracheophyta</taxon>
        <taxon>Spermatophyta</taxon>
        <taxon>Magnoliopsida</taxon>
        <taxon>Liliopsida</taxon>
        <taxon>Poales</taxon>
        <taxon>Poaceae</taxon>
        <taxon>PACMAD clade</taxon>
        <taxon>Arundinoideae</taxon>
        <taxon>Arundineae</taxon>
        <taxon>Arundo</taxon>
    </lineage>
</organism>
<dbReference type="EMBL" id="GBRH01219424">
    <property type="protein sequence ID" value="JAD78471.1"/>
    <property type="molecule type" value="Transcribed_RNA"/>
</dbReference>
<feature type="region of interest" description="Disordered" evidence="1">
    <location>
        <begin position="1"/>
        <end position="52"/>
    </location>
</feature>
<proteinExistence type="predicted"/>
<name>A0A0A9CSA2_ARUDO</name>
<dbReference type="AlphaFoldDB" id="A0A0A9CSA2"/>